<evidence type="ECO:0000313" key="1">
    <source>
        <dbReference type="EMBL" id="TFK73822.1"/>
    </source>
</evidence>
<name>A0ACD3B9Y6_9AGAR</name>
<reference evidence="1 2" key="1">
    <citation type="journal article" date="2019" name="Nat. Ecol. Evol.">
        <title>Megaphylogeny resolves global patterns of mushroom evolution.</title>
        <authorList>
            <person name="Varga T."/>
            <person name="Krizsan K."/>
            <person name="Foldi C."/>
            <person name="Dima B."/>
            <person name="Sanchez-Garcia M."/>
            <person name="Sanchez-Ramirez S."/>
            <person name="Szollosi G.J."/>
            <person name="Szarkandi J.G."/>
            <person name="Papp V."/>
            <person name="Albert L."/>
            <person name="Andreopoulos W."/>
            <person name="Angelini C."/>
            <person name="Antonin V."/>
            <person name="Barry K.W."/>
            <person name="Bougher N.L."/>
            <person name="Buchanan P."/>
            <person name="Buyck B."/>
            <person name="Bense V."/>
            <person name="Catcheside P."/>
            <person name="Chovatia M."/>
            <person name="Cooper J."/>
            <person name="Damon W."/>
            <person name="Desjardin D."/>
            <person name="Finy P."/>
            <person name="Geml J."/>
            <person name="Haridas S."/>
            <person name="Hughes K."/>
            <person name="Justo A."/>
            <person name="Karasinski D."/>
            <person name="Kautmanova I."/>
            <person name="Kiss B."/>
            <person name="Kocsube S."/>
            <person name="Kotiranta H."/>
            <person name="LaButti K.M."/>
            <person name="Lechner B.E."/>
            <person name="Liimatainen K."/>
            <person name="Lipzen A."/>
            <person name="Lukacs Z."/>
            <person name="Mihaltcheva S."/>
            <person name="Morgado L.N."/>
            <person name="Niskanen T."/>
            <person name="Noordeloos M.E."/>
            <person name="Ohm R.A."/>
            <person name="Ortiz-Santana B."/>
            <person name="Ovrebo C."/>
            <person name="Racz N."/>
            <person name="Riley R."/>
            <person name="Savchenko A."/>
            <person name="Shiryaev A."/>
            <person name="Soop K."/>
            <person name="Spirin V."/>
            <person name="Szebenyi C."/>
            <person name="Tomsovsky M."/>
            <person name="Tulloss R.E."/>
            <person name="Uehling J."/>
            <person name="Grigoriev I.V."/>
            <person name="Vagvolgyi C."/>
            <person name="Papp T."/>
            <person name="Martin F.M."/>
            <person name="Miettinen O."/>
            <person name="Hibbett D.S."/>
            <person name="Nagy L.G."/>
        </authorList>
    </citation>
    <scope>NUCLEOTIDE SEQUENCE [LARGE SCALE GENOMIC DNA]</scope>
    <source>
        <strain evidence="1 2">NL-1719</strain>
    </source>
</reference>
<dbReference type="Proteomes" id="UP000308600">
    <property type="component" value="Unassembled WGS sequence"/>
</dbReference>
<keyword evidence="2" id="KW-1185">Reference proteome</keyword>
<protein>
    <submittedName>
        <fullName evidence="1">Uncharacterized protein</fullName>
    </submittedName>
</protein>
<organism evidence="1 2">
    <name type="scientific">Pluteus cervinus</name>
    <dbReference type="NCBI Taxonomy" id="181527"/>
    <lineage>
        <taxon>Eukaryota</taxon>
        <taxon>Fungi</taxon>
        <taxon>Dikarya</taxon>
        <taxon>Basidiomycota</taxon>
        <taxon>Agaricomycotina</taxon>
        <taxon>Agaricomycetes</taxon>
        <taxon>Agaricomycetidae</taxon>
        <taxon>Agaricales</taxon>
        <taxon>Pluteineae</taxon>
        <taxon>Pluteaceae</taxon>
        <taxon>Pluteus</taxon>
    </lineage>
</organism>
<gene>
    <name evidence="1" type="ORF">BDN72DRAFT_956167</name>
</gene>
<accession>A0ACD3B9Y6</accession>
<proteinExistence type="predicted"/>
<dbReference type="EMBL" id="ML208272">
    <property type="protein sequence ID" value="TFK73822.1"/>
    <property type="molecule type" value="Genomic_DNA"/>
</dbReference>
<evidence type="ECO:0000313" key="2">
    <source>
        <dbReference type="Proteomes" id="UP000308600"/>
    </source>
</evidence>
<sequence length="267" mass="30559">MAIDSRHLLPTLPPELQLIILQMALENNMTNAKNLLFIAKHVFDWLIPILYKVVILSRKDLYAWPPLPLPIAKLPQYGRHVHRLLLLSSPGHIIDQYLQHCPNIVDFSSSEELSDAQWELALRLPLHQLNPTFITWKQYSNPSNPSLFSKITHITSNGEQLGRISHNRYPSLTHVVIPSNSYSAHEVEGIFQRNPGLKVLVVGSSTARNMILPELKHNPIHGDNDLDARVVHLEYNAINNWKTRNIWSVAERVVEERHARARAKHSV</sequence>